<dbReference type="SUPFAM" id="SSF56059">
    <property type="entry name" value="Glutathione synthetase ATP-binding domain-like"/>
    <property type="match status" value="1"/>
</dbReference>
<dbReference type="PANTHER" id="PTHR48095:SF5">
    <property type="entry name" value="BLL7292 PROTEIN"/>
    <property type="match status" value="1"/>
</dbReference>
<gene>
    <name evidence="11" type="ORF">Ssi02_31930</name>
</gene>
<keyword evidence="12" id="KW-1185">Reference proteome</keyword>
<dbReference type="Pfam" id="PF00289">
    <property type="entry name" value="Biotin_carb_N"/>
    <property type="match status" value="1"/>
</dbReference>
<organism evidence="11 12">
    <name type="scientific">Sinosporangium siamense</name>
    <dbReference type="NCBI Taxonomy" id="1367973"/>
    <lineage>
        <taxon>Bacteria</taxon>
        <taxon>Bacillati</taxon>
        <taxon>Actinomycetota</taxon>
        <taxon>Actinomycetes</taxon>
        <taxon>Streptosporangiales</taxon>
        <taxon>Streptosporangiaceae</taxon>
        <taxon>Sinosporangium</taxon>
    </lineage>
</organism>
<evidence type="ECO:0000256" key="3">
    <source>
        <dbReference type="ARBA" id="ARBA00022741"/>
    </source>
</evidence>
<feature type="domain" description="ATP-grasp" evidence="8">
    <location>
        <begin position="133"/>
        <end position="330"/>
    </location>
</feature>
<evidence type="ECO:0000256" key="1">
    <source>
        <dbReference type="ARBA" id="ARBA00001953"/>
    </source>
</evidence>
<dbReference type="InterPro" id="IPR011763">
    <property type="entry name" value="COA_CT_C"/>
</dbReference>
<dbReference type="InterPro" id="IPR016185">
    <property type="entry name" value="PreATP-grasp_dom_sf"/>
</dbReference>
<dbReference type="GO" id="GO:0016874">
    <property type="term" value="F:ligase activity"/>
    <property type="evidence" value="ECO:0007669"/>
    <property type="project" value="UniProtKB-KW"/>
</dbReference>
<dbReference type="InterPro" id="IPR013815">
    <property type="entry name" value="ATP_grasp_subdomain_1"/>
</dbReference>
<dbReference type="PROSITE" id="PS50968">
    <property type="entry name" value="BIOTINYL_LIPOYL"/>
    <property type="match status" value="1"/>
</dbReference>
<dbReference type="SUPFAM" id="SSF52440">
    <property type="entry name" value="PreATP-grasp domain"/>
    <property type="match status" value="1"/>
</dbReference>
<evidence type="ECO:0000313" key="11">
    <source>
        <dbReference type="EMBL" id="GII92962.1"/>
    </source>
</evidence>
<evidence type="ECO:0000256" key="6">
    <source>
        <dbReference type="PROSITE-ProRule" id="PRU00409"/>
    </source>
</evidence>
<comment type="cofactor">
    <cofactor evidence="1">
        <name>biotin</name>
        <dbReference type="ChEBI" id="CHEBI:57586"/>
    </cofactor>
</comment>
<feature type="domain" description="Biotin carboxylation" evidence="9">
    <location>
        <begin position="15"/>
        <end position="463"/>
    </location>
</feature>
<dbReference type="PROSITE" id="PS50979">
    <property type="entry name" value="BC"/>
    <property type="match status" value="1"/>
</dbReference>
<dbReference type="Gene3D" id="3.30.470.20">
    <property type="entry name" value="ATP-grasp fold, B domain"/>
    <property type="match status" value="1"/>
</dbReference>
<keyword evidence="11" id="KW-0670">Pyruvate</keyword>
<dbReference type="GO" id="GO:0046872">
    <property type="term" value="F:metal ion binding"/>
    <property type="evidence" value="ECO:0007669"/>
    <property type="project" value="InterPro"/>
</dbReference>
<dbReference type="InterPro" id="IPR005479">
    <property type="entry name" value="CPAse_ATP-bd"/>
</dbReference>
<dbReference type="RefSeq" id="WP_239128935.1">
    <property type="nucleotide sequence ID" value="NZ_BOOW01000020.1"/>
</dbReference>
<dbReference type="InterPro" id="IPR051602">
    <property type="entry name" value="ACC_Biotin_Carboxylase"/>
</dbReference>
<dbReference type="SUPFAM" id="SSF51246">
    <property type="entry name" value="Rudiment single hybrid motif"/>
    <property type="match status" value="1"/>
</dbReference>
<dbReference type="AlphaFoldDB" id="A0A919RFV8"/>
<evidence type="ECO:0000256" key="2">
    <source>
        <dbReference type="ARBA" id="ARBA00022598"/>
    </source>
</evidence>
<evidence type="ECO:0000256" key="5">
    <source>
        <dbReference type="ARBA" id="ARBA00023267"/>
    </source>
</evidence>
<dbReference type="CDD" id="cd06850">
    <property type="entry name" value="biotinyl_domain"/>
    <property type="match status" value="1"/>
</dbReference>
<dbReference type="Gene3D" id="3.30.1490.20">
    <property type="entry name" value="ATP-grasp fold, A domain"/>
    <property type="match status" value="1"/>
</dbReference>
<dbReference type="PROSITE" id="PS50989">
    <property type="entry name" value="COA_CT_CTER"/>
    <property type="match status" value="1"/>
</dbReference>
<dbReference type="InterPro" id="IPR000089">
    <property type="entry name" value="Biotin_lipoyl"/>
</dbReference>
<dbReference type="Gene3D" id="3.40.50.20">
    <property type="match status" value="1"/>
</dbReference>
<dbReference type="Pfam" id="PF02786">
    <property type="entry name" value="CPSase_L_D2"/>
    <property type="match status" value="1"/>
</dbReference>
<feature type="domain" description="Lipoyl-binding" evidence="7">
    <location>
        <begin position="475"/>
        <end position="550"/>
    </location>
</feature>
<dbReference type="Gene3D" id="3.90.226.10">
    <property type="entry name" value="2-enoyl-CoA Hydratase, Chain A, domain 1"/>
    <property type="match status" value="2"/>
</dbReference>
<dbReference type="PROSITE" id="PS50975">
    <property type="entry name" value="ATP_GRASP"/>
    <property type="match status" value="1"/>
</dbReference>
<dbReference type="InterPro" id="IPR011054">
    <property type="entry name" value="Rudment_hybrid_motif"/>
</dbReference>
<keyword evidence="4 6" id="KW-0067">ATP-binding</keyword>
<dbReference type="InterPro" id="IPR005481">
    <property type="entry name" value="BC-like_N"/>
</dbReference>
<dbReference type="InterPro" id="IPR005482">
    <property type="entry name" value="Biotin_COase_C"/>
</dbReference>
<dbReference type="InterPro" id="IPR011761">
    <property type="entry name" value="ATP-grasp"/>
</dbReference>
<keyword evidence="3 6" id="KW-0547">Nucleotide-binding</keyword>
<dbReference type="EMBL" id="BOOW01000020">
    <property type="protein sequence ID" value="GII92962.1"/>
    <property type="molecule type" value="Genomic_DNA"/>
</dbReference>
<protein>
    <submittedName>
        <fullName evidence="11">Pyruvate carboxylase</fullName>
    </submittedName>
</protein>
<dbReference type="InterPro" id="IPR029045">
    <property type="entry name" value="ClpP/crotonase-like_dom_sf"/>
</dbReference>
<dbReference type="Pfam" id="PF00364">
    <property type="entry name" value="Biotin_lipoyl"/>
    <property type="match status" value="1"/>
</dbReference>
<evidence type="ECO:0000259" key="8">
    <source>
        <dbReference type="PROSITE" id="PS50975"/>
    </source>
</evidence>
<dbReference type="PANTHER" id="PTHR48095">
    <property type="entry name" value="PYRUVATE CARBOXYLASE SUBUNIT A"/>
    <property type="match status" value="1"/>
</dbReference>
<proteinExistence type="predicted"/>
<dbReference type="Proteomes" id="UP000606172">
    <property type="component" value="Unassembled WGS sequence"/>
</dbReference>
<sequence length="1076" mass="112886">MNQAAAARPEPEHGTTGGLLVANRGEIAVRVLGAAADLGIRTVAVYAEDDADSAHVRRADEAYPLAGTGPAAYLDAETVIAVASRSGCDRVHPGYGFLAENAAFAASCERAGLTFVGPTPEQLSLLGDKARARGHAEELGIPVLAATPGPVSAEQAHRFLAELGAGGAVMVKALAGGGGRGMRPVHDPDLLADVFARCAAEAADAFGDGALYVERLLTDARHIEVQIVGDGTGAVTHLWERDCSVQRRRQKLVELAPAVDLPDKVRDGLLQAATAIGRSVHYRGVGTVEFLVAGDEWVFLECNPRLQVEHTVTEEITGVDLVDVQLRLAGGATLAALGLAEPPAPEGVALQVRVNAETVSPDGQVRPQAGLLERFVPPAGKGIRVDTHGYPGYRLGTRYDSLLAKVIVTGDDVTTVMARARRALREFDVAGPYTNIGLLDAVLQRPELRSGRLTTDFVDRRLADLVDEEPHPDPGAGGPAPLTITAPVDATVVAVESRPGAAVSAASSLIVLEAMKMHHVVAAGRAGTVREIRVALGDSVRQGDVLAVLAATGDDEQQDAVEELDLDLVRPELAEVLDRHRGVRDEARPRAVAARRAVGRRTARENIDDLCDPGTFVEYGALVVAAQRQRRSTAELIERTPADGLVAGIGVIGGRRCVVMSYDYTVLAGTQGVRNHRKTDRMLGIAQRESLPVVVIAEGGGGRSGDTDHGAVSGLDEPAFALLARLSGAVPLVGIASGYCFAGHAAILGCCDVVIATKDSSIGMGGPAMIEAAGLGALRPEDVGPPSVQTAGGVIDVLVEDEAAAVAAARHYLALVGGGEQAGDCGDQRLLRHLVPGDRLRPYDVRAVVEALADTGSVMELRPSFGVGVITALARIDGMPAGIMANNPMHQGGAIDAPAADKAARFLQLCNAHDLPVLSLCDTPGFMVGAASERTATVRHFSRMFIAASHLEVPIAFVALRKAYGLGAMAMAGGSMRIPVCSLAWPTGEFGGMGLEGAVRLGYRAELEAIADPRARQRRFEELVAQLYEYGKALSVAAVFEVDDVIDPIETRRRVTAAWRTASRSANRGRRPLDAW</sequence>
<name>A0A919RFV8_9ACTN</name>
<evidence type="ECO:0000259" key="7">
    <source>
        <dbReference type="PROSITE" id="PS50968"/>
    </source>
</evidence>
<dbReference type="Pfam" id="PF01039">
    <property type="entry name" value="Carboxyl_trans"/>
    <property type="match status" value="1"/>
</dbReference>
<dbReference type="GO" id="GO:0005524">
    <property type="term" value="F:ATP binding"/>
    <property type="evidence" value="ECO:0007669"/>
    <property type="project" value="UniProtKB-UniRule"/>
</dbReference>
<feature type="domain" description="CoA carboxyltransferase C-terminal" evidence="10">
    <location>
        <begin position="822"/>
        <end position="1075"/>
    </location>
</feature>
<evidence type="ECO:0000313" key="12">
    <source>
        <dbReference type="Proteomes" id="UP000606172"/>
    </source>
</evidence>
<dbReference type="InterPro" id="IPR011764">
    <property type="entry name" value="Biotin_carboxylation_dom"/>
</dbReference>
<dbReference type="SMART" id="SM00878">
    <property type="entry name" value="Biotin_carb_C"/>
    <property type="match status" value="1"/>
</dbReference>
<evidence type="ECO:0000256" key="4">
    <source>
        <dbReference type="ARBA" id="ARBA00022840"/>
    </source>
</evidence>
<evidence type="ECO:0000259" key="10">
    <source>
        <dbReference type="PROSITE" id="PS50989"/>
    </source>
</evidence>
<comment type="caution">
    <text evidence="11">The sequence shown here is derived from an EMBL/GenBank/DDBJ whole genome shotgun (WGS) entry which is preliminary data.</text>
</comment>
<dbReference type="PROSITE" id="PS00867">
    <property type="entry name" value="CPSASE_2"/>
    <property type="match status" value="1"/>
</dbReference>
<evidence type="ECO:0000259" key="9">
    <source>
        <dbReference type="PROSITE" id="PS50979"/>
    </source>
</evidence>
<accession>A0A919RFV8</accession>
<keyword evidence="5" id="KW-0092">Biotin</keyword>
<dbReference type="InterPro" id="IPR011053">
    <property type="entry name" value="Single_hybrid_motif"/>
</dbReference>
<dbReference type="InterPro" id="IPR034733">
    <property type="entry name" value="AcCoA_carboxyl_beta"/>
</dbReference>
<dbReference type="Gene3D" id="2.40.50.100">
    <property type="match status" value="1"/>
</dbReference>
<keyword evidence="2" id="KW-0436">Ligase</keyword>
<dbReference type="Pfam" id="PF02785">
    <property type="entry name" value="Biotin_carb_C"/>
    <property type="match status" value="1"/>
</dbReference>
<reference evidence="11" key="1">
    <citation type="submission" date="2021-01" db="EMBL/GenBank/DDBJ databases">
        <title>Whole genome shotgun sequence of Sinosporangium siamense NBRC 109515.</title>
        <authorList>
            <person name="Komaki H."/>
            <person name="Tamura T."/>
        </authorList>
    </citation>
    <scope>NUCLEOTIDE SEQUENCE</scope>
    <source>
        <strain evidence="11">NBRC 109515</strain>
    </source>
</reference>
<dbReference type="SUPFAM" id="SSF52096">
    <property type="entry name" value="ClpP/crotonase"/>
    <property type="match status" value="2"/>
</dbReference>
<dbReference type="SUPFAM" id="SSF51230">
    <property type="entry name" value="Single hybrid motif"/>
    <property type="match status" value="1"/>
</dbReference>